<organism evidence="7 8">
    <name type="scientific">Pigmentiphaga aceris</name>
    <dbReference type="NCBI Taxonomy" id="1940612"/>
    <lineage>
        <taxon>Bacteria</taxon>
        <taxon>Pseudomonadati</taxon>
        <taxon>Pseudomonadota</taxon>
        <taxon>Betaproteobacteria</taxon>
        <taxon>Burkholderiales</taxon>
        <taxon>Alcaligenaceae</taxon>
        <taxon>Pigmentiphaga</taxon>
    </lineage>
</organism>
<evidence type="ECO:0000256" key="1">
    <source>
        <dbReference type="ARBA" id="ARBA00004167"/>
    </source>
</evidence>
<proteinExistence type="predicted"/>
<keyword evidence="2 6" id="KW-0812">Transmembrane</keyword>
<evidence type="ECO:0000256" key="3">
    <source>
        <dbReference type="ARBA" id="ARBA00022989"/>
    </source>
</evidence>
<evidence type="ECO:0000256" key="5">
    <source>
        <dbReference type="SAM" id="MobiDB-lite"/>
    </source>
</evidence>
<dbReference type="GO" id="GO:0016020">
    <property type="term" value="C:membrane"/>
    <property type="evidence" value="ECO:0007669"/>
    <property type="project" value="UniProtKB-SubCell"/>
</dbReference>
<comment type="subcellular location">
    <subcellularLocation>
        <location evidence="1">Membrane</location>
        <topology evidence="1">Single-pass membrane protein</topology>
    </subcellularLocation>
</comment>
<feature type="region of interest" description="Disordered" evidence="5">
    <location>
        <begin position="1"/>
        <end position="23"/>
    </location>
</feature>
<evidence type="ECO:0000256" key="2">
    <source>
        <dbReference type="ARBA" id="ARBA00022692"/>
    </source>
</evidence>
<dbReference type="KEGG" id="pacr:FXN63_13595"/>
<dbReference type="RefSeq" id="WP_148815672.1">
    <property type="nucleotide sequence ID" value="NZ_CP043046.1"/>
</dbReference>
<feature type="transmembrane region" description="Helical" evidence="6">
    <location>
        <begin position="21"/>
        <end position="44"/>
    </location>
</feature>
<dbReference type="Pfam" id="PF04228">
    <property type="entry name" value="Zn_peptidase"/>
    <property type="match status" value="1"/>
</dbReference>
<dbReference type="AlphaFoldDB" id="A0A5C0B1X7"/>
<name>A0A5C0B1X7_9BURK</name>
<dbReference type="PANTHER" id="PTHR30168">
    <property type="entry name" value="PUTATIVE MEMBRANE PROTEIN YPFJ"/>
    <property type="match status" value="1"/>
</dbReference>
<reference evidence="7 8" key="1">
    <citation type="submission" date="2019-08" db="EMBL/GenBank/DDBJ databases">
        <title>Amphibian skin-associated Pigmentiphaga: genome sequence and occurrence across geography and hosts.</title>
        <authorList>
            <person name="Bletz M.C."/>
            <person name="Bunk B."/>
            <person name="Sproeer C."/>
            <person name="Biwer P."/>
            <person name="Reiter S."/>
            <person name="Rabemananjara F.C.E."/>
            <person name="Schulz S."/>
            <person name="Overmann J."/>
            <person name="Vences M."/>
        </authorList>
    </citation>
    <scope>NUCLEOTIDE SEQUENCE [LARGE SCALE GENOMIC DNA]</scope>
    <source>
        <strain evidence="7 8">Mada1488</strain>
    </source>
</reference>
<dbReference type="Proteomes" id="UP000325161">
    <property type="component" value="Chromosome"/>
</dbReference>
<evidence type="ECO:0008006" key="9">
    <source>
        <dbReference type="Google" id="ProtNLM"/>
    </source>
</evidence>
<dbReference type="PANTHER" id="PTHR30168:SF0">
    <property type="entry name" value="INNER MEMBRANE PROTEIN"/>
    <property type="match status" value="1"/>
</dbReference>
<dbReference type="OrthoDB" id="9774900at2"/>
<keyword evidence="4 6" id="KW-0472">Membrane</keyword>
<keyword evidence="8" id="KW-1185">Reference proteome</keyword>
<dbReference type="InterPro" id="IPR007343">
    <property type="entry name" value="Uncharacterised_pept_Zn_put"/>
</dbReference>
<evidence type="ECO:0000313" key="8">
    <source>
        <dbReference type="Proteomes" id="UP000325161"/>
    </source>
</evidence>
<accession>A0A5C0B1X7</accession>
<keyword evidence="3 6" id="KW-1133">Transmembrane helix</keyword>
<evidence type="ECO:0000256" key="6">
    <source>
        <dbReference type="SAM" id="Phobius"/>
    </source>
</evidence>
<protein>
    <recommendedName>
        <fullName evidence="9">Metalloprotease</fullName>
    </recommendedName>
</protein>
<sequence length="287" mass="30617">MRLDDSRESSNVEDRRSSGGGGIGVGKGTVGIGTIVLALVAMYFGVDPSVVLNMAGQGGGMTQQQAAGPRGAPSDAEGKFVAKILGETEDTWSAVFKQQTTGTYKEPTLVLFRGATPTACGTGQSAMGPFYCPPDQSVYIDLAFFAEMKNKLNAPGDFAQAYVIAHEVGHHVQNLLGTMDRVNRQRSAQPNRANELSVRLELQADCYAGIWANKANAARQIVQEGDIEEALGAATAVGDDTLQRKSQGRVVPESFTHGSAAQRVSWFKRGWQQGTLKACDTFANAQR</sequence>
<feature type="compositionally biased region" description="Basic and acidic residues" evidence="5">
    <location>
        <begin position="1"/>
        <end position="17"/>
    </location>
</feature>
<gene>
    <name evidence="7" type="ORF">FXN63_13595</name>
</gene>
<evidence type="ECO:0000256" key="4">
    <source>
        <dbReference type="ARBA" id="ARBA00023136"/>
    </source>
</evidence>
<dbReference type="EMBL" id="CP043046">
    <property type="protein sequence ID" value="QEI06751.1"/>
    <property type="molecule type" value="Genomic_DNA"/>
</dbReference>
<evidence type="ECO:0000313" key="7">
    <source>
        <dbReference type="EMBL" id="QEI06751.1"/>
    </source>
</evidence>